<dbReference type="InterPro" id="IPR036291">
    <property type="entry name" value="NAD(P)-bd_dom_sf"/>
</dbReference>
<evidence type="ECO:0000256" key="5">
    <source>
        <dbReference type="ARBA" id="ARBA00023002"/>
    </source>
</evidence>
<dbReference type="InParanoid" id="D9Q209"/>
<dbReference type="eggNOG" id="arCOG01455">
    <property type="taxonomic scope" value="Archaea"/>
</dbReference>
<dbReference type="OrthoDB" id="73567at2157"/>
<feature type="domain" description="Enoyl reductase (ER)" evidence="6">
    <location>
        <begin position="13"/>
        <end position="306"/>
    </location>
</feature>
<keyword evidence="4" id="KW-0862">Zinc</keyword>
<dbReference type="GO" id="GO:0005737">
    <property type="term" value="C:cytoplasm"/>
    <property type="evidence" value="ECO:0007669"/>
    <property type="project" value="TreeGrafter"/>
</dbReference>
<keyword evidence="8" id="KW-1185">Reference proteome</keyword>
<dbReference type="InterPro" id="IPR002364">
    <property type="entry name" value="Quin_OxRdtase/zeta-crystal_CS"/>
</dbReference>
<dbReference type="SUPFAM" id="SSF51735">
    <property type="entry name" value="NAD(P)-binding Rossmann-fold domains"/>
    <property type="match status" value="1"/>
</dbReference>
<sequence length="308" mass="33364">MVRARAAILREFGRQFDIDYVDINAEGNDVIVKVKSVGVCGRDIVVWRGGFRNLKPPLVLGHEVFGVTEDGEPVGVYPADPGSEEFLPLGERRPGGYAELMAAPRSNIVRLPDEEFDKYAAATCGVATLIHASRVVGVRPGDRVLVTGASGGVGIHGVQYLSNVLHANVIAYVRSKEKAHVLEGLGVSVVTDLSFYRSLGRVDYVFEIVGAPLINESMRSLRRGGELVLVGNVTGEPISIERPALLVMRELKISGTSAYTKSEYEEAVKLIGEGLVKPFYKAYRLDDVNLAYSDILNGKALGRAVLKP</sequence>
<dbReference type="Gene3D" id="3.90.180.10">
    <property type="entry name" value="Medium-chain alcohol dehydrogenases, catalytic domain"/>
    <property type="match status" value="1"/>
</dbReference>
<dbReference type="Pfam" id="PF08240">
    <property type="entry name" value="ADH_N"/>
    <property type="match status" value="1"/>
</dbReference>
<dbReference type="RefSeq" id="WP_013266859.1">
    <property type="nucleotide sequence ID" value="NC_014374.1"/>
</dbReference>
<dbReference type="Proteomes" id="UP000000346">
    <property type="component" value="Chromosome"/>
</dbReference>
<organism evidence="7 8">
    <name type="scientific">Acidilobus saccharovorans (strain DSM 16705 / JCM 18335 / VKM B-2471 / 345-15)</name>
    <dbReference type="NCBI Taxonomy" id="666510"/>
    <lineage>
        <taxon>Archaea</taxon>
        <taxon>Thermoproteota</taxon>
        <taxon>Thermoprotei</taxon>
        <taxon>Acidilobales</taxon>
        <taxon>Acidilobaceae</taxon>
        <taxon>Acidilobus</taxon>
    </lineage>
</organism>
<dbReference type="InterPro" id="IPR013149">
    <property type="entry name" value="ADH-like_C"/>
</dbReference>
<evidence type="ECO:0000313" key="7">
    <source>
        <dbReference type="EMBL" id="ADL19347.1"/>
    </source>
</evidence>
<dbReference type="GeneID" id="9499183"/>
<dbReference type="SMART" id="SM00829">
    <property type="entry name" value="PKS_ER"/>
    <property type="match status" value="1"/>
</dbReference>
<dbReference type="STRING" id="666510.ASAC_0942"/>
<evidence type="ECO:0000256" key="2">
    <source>
        <dbReference type="ARBA" id="ARBA00008072"/>
    </source>
</evidence>
<proteinExistence type="inferred from homology"/>
<gene>
    <name evidence="7" type="ordered locus">ASAC_0942</name>
</gene>
<comment type="similarity">
    <text evidence="2">Belongs to the zinc-containing alcohol dehydrogenase family.</text>
</comment>
<dbReference type="InterPro" id="IPR020843">
    <property type="entry name" value="ER"/>
</dbReference>
<evidence type="ECO:0000313" key="8">
    <source>
        <dbReference type="Proteomes" id="UP000000346"/>
    </source>
</evidence>
<evidence type="ECO:0000256" key="3">
    <source>
        <dbReference type="ARBA" id="ARBA00022723"/>
    </source>
</evidence>
<accession>D9Q209</accession>
<evidence type="ECO:0000256" key="4">
    <source>
        <dbReference type="ARBA" id="ARBA00022833"/>
    </source>
</evidence>
<dbReference type="PANTHER" id="PTHR42940">
    <property type="entry name" value="ALCOHOL DEHYDROGENASE 1-RELATED"/>
    <property type="match status" value="1"/>
</dbReference>
<dbReference type="SUPFAM" id="SSF50129">
    <property type="entry name" value="GroES-like"/>
    <property type="match status" value="1"/>
</dbReference>
<evidence type="ECO:0000256" key="1">
    <source>
        <dbReference type="ARBA" id="ARBA00001947"/>
    </source>
</evidence>
<dbReference type="PANTHER" id="PTHR42940:SF8">
    <property type="entry name" value="VACUOLAR PROTEIN SORTING-ASSOCIATED PROTEIN 11"/>
    <property type="match status" value="1"/>
</dbReference>
<dbReference type="PROSITE" id="PS01162">
    <property type="entry name" value="QOR_ZETA_CRYSTAL"/>
    <property type="match status" value="1"/>
</dbReference>
<dbReference type="GO" id="GO:0004022">
    <property type="term" value="F:alcohol dehydrogenase (NAD+) activity"/>
    <property type="evidence" value="ECO:0007669"/>
    <property type="project" value="TreeGrafter"/>
</dbReference>
<dbReference type="Pfam" id="PF00107">
    <property type="entry name" value="ADH_zinc_N"/>
    <property type="match status" value="1"/>
</dbReference>
<keyword evidence="3" id="KW-0479">Metal-binding</keyword>
<dbReference type="AlphaFoldDB" id="D9Q209"/>
<dbReference type="GO" id="GO:0008270">
    <property type="term" value="F:zinc ion binding"/>
    <property type="evidence" value="ECO:0007669"/>
    <property type="project" value="InterPro"/>
</dbReference>
<keyword evidence="5" id="KW-0560">Oxidoreductase</keyword>
<dbReference type="InterPro" id="IPR011032">
    <property type="entry name" value="GroES-like_sf"/>
</dbReference>
<dbReference type="HOGENOM" id="CLU_026673_11_0_2"/>
<dbReference type="KEGG" id="asc:ASAC_0942"/>
<name>D9Q209_ACIS3</name>
<dbReference type="InterPro" id="IPR013154">
    <property type="entry name" value="ADH-like_N"/>
</dbReference>
<evidence type="ECO:0000259" key="6">
    <source>
        <dbReference type="SMART" id="SM00829"/>
    </source>
</evidence>
<reference evidence="7 8" key="1">
    <citation type="journal article" date="2010" name="Appl. Environ. Microbiol.">
        <title>The genome sequence of the crenarchaeon Acidilobus saccharovorans supports a new order, Acidilobales, and suggests an important ecological role in terrestrial acidic hot springs.</title>
        <authorList>
            <person name="Mardanov A.V."/>
            <person name="Svetlitchnyi V.A."/>
            <person name="Beletsky A.V."/>
            <person name="Prokofeva M.I."/>
            <person name="Bonch-Osmolovskaya E.A."/>
            <person name="Ravin N.V."/>
            <person name="Skryabin K.G."/>
        </authorList>
    </citation>
    <scope>NUCLEOTIDE SEQUENCE [LARGE SCALE GENOMIC DNA]</scope>
    <source>
        <strain evidence="8">DSM 16705 / JCM 18335 / VKM B-2471 / 345-15</strain>
    </source>
</reference>
<comment type="cofactor">
    <cofactor evidence="1">
        <name>Zn(2+)</name>
        <dbReference type="ChEBI" id="CHEBI:29105"/>
    </cofactor>
</comment>
<protein>
    <submittedName>
        <fullName evidence="7">Zinc-dependent alcohol dehydrogenase</fullName>
    </submittedName>
</protein>
<dbReference type="EMBL" id="CP001742">
    <property type="protein sequence ID" value="ADL19347.1"/>
    <property type="molecule type" value="Genomic_DNA"/>
</dbReference>